<comment type="caution">
    <text evidence="15">The sequence shown here is derived from an EMBL/GenBank/DDBJ whole genome shotgun (WGS) entry which is preliminary data.</text>
</comment>
<dbReference type="SUPFAM" id="SSF50156">
    <property type="entry name" value="PDZ domain-like"/>
    <property type="match status" value="2"/>
</dbReference>
<dbReference type="InterPro" id="IPR036034">
    <property type="entry name" value="PDZ_sf"/>
</dbReference>
<dbReference type="Pfam" id="PF13365">
    <property type="entry name" value="Trypsin_2"/>
    <property type="match status" value="1"/>
</dbReference>
<dbReference type="GO" id="GO:0006508">
    <property type="term" value="P:proteolysis"/>
    <property type="evidence" value="ECO:0007669"/>
    <property type="project" value="UniProtKB-KW"/>
</dbReference>
<dbReference type="InterPro" id="IPR001940">
    <property type="entry name" value="Peptidase_S1C"/>
</dbReference>
<keyword evidence="10" id="KW-0720">Serine protease</keyword>
<dbReference type="SUPFAM" id="SSF50494">
    <property type="entry name" value="Trypsin-like serine proteases"/>
    <property type="match status" value="1"/>
</dbReference>
<evidence type="ECO:0000256" key="12">
    <source>
        <dbReference type="ARBA" id="ARBA00032850"/>
    </source>
</evidence>
<feature type="chain" id="PRO_5013318228" description="Probable periplasmic serine endoprotease DegP-like" evidence="13">
    <location>
        <begin position="33"/>
        <end position="467"/>
    </location>
</feature>
<comment type="subcellular location">
    <subcellularLocation>
        <location evidence="3">Periplasm</location>
    </subcellularLocation>
</comment>
<sequence length="467" mass="49114">MKKTTLALLLGTSIALPIGTSITAIMPTAAYASVGVDFSDLVEQASAGVVRVSITKKVDSETLATAQAIEMLKDYLGNSANLPQMPVVEQGYGTGFFISRDGYILTNHHVIKDAERITVTLSDRTELDARLIGSDESSDIAVLKVDGNQYPALPVAKTDTLKVGQPVLAIGSPFGFDYSASAGIVSAKSRSIPSEGSVPFIQSDVALNPGNSGGPLFNQQGEVVAVNSMIFSGTGGYMGLSFSIPIATAMDIYEQIKTTGKVTRVRMGVTVQDLDRNLAEVYGLPKPQGALLTQVAQDSPAERAGLQVGDVVLSFNGTPIGLAHEWFDLTNKAKPNQDFSLTYLRQGKTYTAKGNFGEAPADVAAEASSQSDGVRLGLRLRELLPSERRSLSYQGAKGGVMITSVDLVGNASRAGIMAGDVIVGLNNYAVTGVDDFADVVAALPKQGVVPVQLIRQGEPAIIGMRIE</sequence>
<evidence type="ECO:0000256" key="13">
    <source>
        <dbReference type="SAM" id="SignalP"/>
    </source>
</evidence>
<dbReference type="InterPro" id="IPR009003">
    <property type="entry name" value="Peptidase_S1_PA"/>
</dbReference>
<evidence type="ECO:0000256" key="4">
    <source>
        <dbReference type="ARBA" id="ARBA00010541"/>
    </source>
</evidence>
<keyword evidence="9" id="KW-0378">Hydrolase</keyword>
<dbReference type="PROSITE" id="PS50106">
    <property type="entry name" value="PDZ"/>
    <property type="match status" value="2"/>
</dbReference>
<comment type="function">
    <text evidence="2">Might be efficient in the degradation of transiently denatured and unfolded proteins which accumulate in the periplasm following stress conditions.</text>
</comment>
<evidence type="ECO:0000256" key="11">
    <source>
        <dbReference type="ARBA" id="ARBA00023016"/>
    </source>
</evidence>
<dbReference type="PANTHER" id="PTHR22939">
    <property type="entry name" value="SERINE PROTEASE FAMILY S1C HTRA-RELATED"/>
    <property type="match status" value="1"/>
</dbReference>
<comment type="similarity">
    <text evidence="4">Belongs to the peptidase S1C family.</text>
</comment>
<dbReference type="EC" id="3.4.21.107" evidence="5"/>
<evidence type="ECO:0000313" key="16">
    <source>
        <dbReference type="Proteomes" id="UP000189800"/>
    </source>
</evidence>
<dbReference type="GO" id="GO:0004252">
    <property type="term" value="F:serine-type endopeptidase activity"/>
    <property type="evidence" value="ECO:0007669"/>
    <property type="project" value="InterPro"/>
</dbReference>
<name>A0A1T0CLJ6_9GAMM</name>
<dbReference type="STRING" id="470453.B0680_07780"/>
<evidence type="ECO:0000256" key="10">
    <source>
        <dbReference type="ARBA" id="ARBA00022825"/>
    </source>
</evidence>
<accession>A0A1T0CLJ6</accession>
<dbReference type="PRINTS" id="PR00834">
    <property type="entry name" value="PROTEASES2C"/>
</dbReference>
<evidence type="ECO:0000256" key="3">
    <source>
        <dbReference type="ARBA" id="ARBA00004418"/>
    </source>
</evidence>
<dbReference type="Proteomes" id="UP000189800">
    <property type="component" value="Unassembled WGS sequence"/>
</dbReference>
<organism evidence="15 16">
    <name type="scientific">Moraxella pluranimalium</name>
    <dbReference type="NCBI Taxonomy" id="470453"/>
    <lineage>
        <taxon>Bacteria</taxon>
        <taxon>Pseudomonadati</taxon>
        <taxon>Pseudomonadota</taxon>
        <taxon>Gammaproteobacteria</taxon>
        <taxon>Moraxellales</taxon>
        <taxon>Moraxellaceae</taxon>
        <taxon>Moraxella</taxon>
    </lineage>
</organism>
<keyword evidence="11" id="KW-0346">Stress response</keyword>
<feature type="signal peptide" evidence="13">
    <location>
        <begin position="1"/>
        <end position="32"/>
    </location>
</feature>
<evidence type="ECO:0000256" key="7">
    <source>
        <dbReference type="ARBA" id="ARBA00022670"/>
    </source>
</evidence>
<keyword evidence="7 15" id="KW-0645">Protease</keyword>
<evidence type="ECO:0000256" key="5">
    <source>
        <dbReference type="ARBA" id="ARBA00013035"/>
    </source>
</evidence>
<evidence type="ECO:0000313" key="15">
    <source>
        <dbReference type="EMBL" id="OOS23216.1"/>
    </source>
</evidence>
<protein>
    <recommendedName>
        <fullName evidence="6">Probable periplasmic serine endoprotease DegP-like</fullName>
        <ecNumber evidence="5">3.4.21.107</ecNumber>
    </recommendedName>
    <alternativeName>
        <fullName evidence="12">Protease Do</fullName>
    </alternativeName>
</protein>
<evidence type="ECO:0000259" key="14">
    <source>
        <dbReference type="PROSITE" id="PS50106"/>
    </source>
</evidence>
<dbReference type="Gene3D" id="2.30.42.10">
    <property type="match status" value="2"/>
</dbReference>
<dbReference type="PANTHER" id="PTHR22939:SF130">
    <property type="entry name" value="PERIPLASMIC SERINE ENDOPROTEASE DEGP-LIKE-RELATED"/>
    <property type="match status" value="1"/>
</dbReference>
<evidence type="ECO:0000256" key="1">
    <source>
        <dbReference type="ARBA" id="ARBA00001772"/>
    </source>
</evidence>
<dbReference type="Gene3D" id="2.40.10.120">
    <property type="match status" value="1"/>
</dbReference>
<reference evidence="15 16" key="1">
    <citation type="submission" date="2017-02" db="EMBL/GenBank/DDBJ databases">
        <title>Draft genome sequence of Moraxella pluranimalium CCUG 54913T type strain.</title>
        <authorList>
            <person name="Salva-Serra F."/>
            <person name="Engstrom-Jakobsson H."/>
            <person name="Thorell K."/>
            <person name="Jaen-Luchoro D."/>
            <person name="Gonzales-Siles L."/>
            <person name="Karlsson R."/>
            <person name="Yazdan S."/>
            <person name="Boulund F."/>
            <person name="Johnning A."/>
            <person name="Engstrand L."/>
            <person name="Kristiansson E."/>
            <person name="Moore E."/>
        </authorList>
    </citation>
    <scope>NUCLEOTIDE SEQUENCE [LARGE SCALE GENOMIC DNA]</scope>
    <source>
        <strain evidence="15 16">CCUG 54913</strain>
    </source>
</reference>
<feature type="domain" description="PDZ" evidence="14">
    <location>
        <begin position="362"/>
        <end position="433"/>
    </location>
</feature>
<gene>
    <name evidence="15" type="ORF">B0680_07780</name>
</gene>
<dbReference type="Pfam" id="PF13180">
    <property type="entry name" value="PDZ_2"/>
    <property type="match status" value="1"/>
</dbReference>
<dbReference type="OrthoDB" id="9758917at2"/>
<comment type="catalytic activity">
    <reaction evidence="1">
        <text>Acts on substrates that are at least partially unfolded. The cleavage site P1 residue is normally between a pair of hydrophobic residues, such as Val-|-Val.</text>
        <dbReference type="EC" id="3.4.21.107"/>
    </reaction>
</comment>
<keyword evidence="13" id="KW-0732">Signal</keyword>
<evidence type="ECO:0000256" key="8">
    <source>
        <dbReference type="ARBA" id="ARBA00022764"/>
    </source>
</evidence>
<proteinExistence type="inferred from homology"/>
<feature type="domain" description="PDZ" evidence="14">
    <location>
        <begin position="251"/>
        <end position="325"/>
    </location>
</feature>
<dbReference type="EMBL" id="MUYU01000018">
    <property type="protein sequence ID" value="OOS23216.1"/>
    <property type="molecule type" value="Genomic_DNA"/>
</dbReference>
<keyword evidence="16" id="KW-1185">Reference proteome</keyword>
<dbReference type="InterPro" id="IPR001478">
    <property type="entry name" value="PDZ"/>
</dbReference>
<keyword evidence="8" id="KW-0574">Periplasm</keyword>
<dbReference type="SMART" id="SM00228">
    <property type="entry name" value="PDZ"/>
    <property type="match status" value="2"/>
</dbReference>
<evidence type="ECO:0000256" key="6">
    <source>
        <dbReference type="ARBA" id="ARBA00013958"/>
    </source>
</evidence>
<evidence type="ECO:0000256" key="2">
    <source>
        <dbReference type="ARBA" id="ARBA00002610"/>
    </source>
</evidence>
<evidence type="ECO:0000256" key="9">
    <source>
        <dbReference type="ARBA" id="ARBA00022801"/>
    </source>
</evidence>
<dbReference type="AlphaFoldDB" id="A0A1T0CLJ6"/>